<dbReference type="Pfam" id="PF09746">
    <property type="entry name" value="Membralin"/>
    <property type="match status" value="2"/>
</dbReference>
<feature type="transmembrane region" description="Helical" evidence="1">
    <location>
        <begin position="448"/>
        <end position="468"/>
    </location>
</feature>
<dbReference type="Proteomes" id="UP000050790">
    <property type="component" value="Unassembled WGS sequence"/>
</dbReference>
<sequence>MKFTVSVDHVGMYKLDLHSQDNSYAFGDYDLPRNRQQSIQSNQIHSALMVILNGFSRPVNQLPRISLRTNVLNTRAHLFEVFFRRVALGYIRVFPLTARRIIEFGFLVQAVFVLVVFIHLHVTFVKSPVTCLDHLRSEFESIKSGSGVSFTSRTMDANYLSKGNGSDSFLRRSWPNYGVLRIEVIRSPDPFYSLEDSYAKEFYGTETDYRFEAKNEKTPQVNELDKHIAYIPKNSKYSLAYFAENIIPEHQDFWNSLLSLPFIAYGSIKEDFNHFLNYLYASSRERTLSFEENEENMSPYNAIITTRNKLSQLLPEVNRLLLEIFAGIVDFIYDIPIRIYASSGPALNTNESYIIEYALEYGFLRLSPRARNRLNVTVKLIVLDPETNPCFGSKLSRFLMEEFLGYEDLLIGSVKYLSASEGLKGYVVNVMSGQYYKLVISQMSRSSYFAAALIMLLFTFCISVLLRYSSQQLVVVIADILQMFETNTSFGIPVAPFMTVILALVAMETIMSEFFGDSITAFYVILIISVCDHYEAVFCRTELSKRYWPRYFYLYHFGFYAYHYRFNGQFSGVALWVSWLFILHSMIYFFHHYELPNLLSDWEFREIVSNNQLVSQIQLQVSTPSLSVQNSQDASSLNRSINSHERIESLGDLTTTVGDSDNLESNELSNNISTVTSSVPTFSEISGEIEANQSDLLSNNTALADSPTNSANLNHLE</sequence>
<reference evidence="3" key="1">
    <citation type="submission" date="2023-11" db="UniProtKB">
        <authorList>
            <consortium name="WormBaseParasite"/>
        </authorList>
    </citation>
    <scope>IDENTIFICATION</scope>
</reference>
<accession>A0AA85A0T3</accession>
<keyword evidence="1" id="KW-0812">Transmembrane</keyword>
<proteinExistence type="predicted"/>
<keyword evidence="1" id="KW-0472">Membrane</keyword>
<name>A0AA85A0T3_9TREM</name>
<feature type="transmembrane region" description="Helical" evidence="1">
    <location>
        <begin position="489"/>
        <end position="507"/>
    </location>
</feature>
<feature type="transmembrane region" description="Helical" evidence="1">
    <location>
        <begin position="573"/>
        <end position="590"/>
    </location>
</feature>
<feature type="transmembrane region" description="Helical" evidence="1">
    <location>
        <begin position="101"/>
        <end position="122"/>
    </location>
</feature>
<evidence type="ECO:0000256" key="1">
    <source>
        <dbReference type="SAM" id="Phobius"/>
    </source>
</evidence>
<dbReference type="PANTHER" id="PTHR21650:SF4">
    <property type="entry name" value="MEMBRALIN"/>
    <property type="match status" value="1"/>
</dbReference>
<organism evidence="2 3">
    <name type="scientific">Schistosoma margrebowiei</name>
    <dbReference type="NCBI Taxonomy" id="48269"/>
    <lineage>
        <taxon>Eukaryota</taxon>
        <taxon>Metazoa</taxon>
        <taxon>Spiralia</taxon>
        <taxon>Lophotrochozoa</taxon>
        <taxon>Platyhelminthes</taxon>
        <taxon>Trematoda</taxon>
        <taxon>Digenea</taxon>
        <taxon>Strigeidida</taxon>
        <taxon>Schistosomatoidea</taxon>
        <taxon>Schistosomatidae</taxon>
        <taxon>Schistosoma</taxon>
    </lineage>
</organism>
<evidence type="ECO:0000313" key="3">
    <source>
        <dbReference type="WBParaSite" id="SMRG1_5860.4"/>
    </source>
</evidence>
<keyword evidence="1" id="KW-1133">Transmembrane helix</keyword>
<evidence type="ECO:0008006" key="4">
    <source>
        <dbReference type="Google" id="ProtNLM"/>
    </source>
</evidence>
<dbReference type="GO" id="GO:0034976">
    <property type="term" value="P:response to endoplasmic reticulum stress"/>
    <property type="evidence" value="ECO:0007669"/>
    <property type="project" value="TreeGrafter"/>
</dbReference>
<dbReference type="GO" id="GO:0005783">
    <property type="term" value="C:endoplasmic reticulum"/>
    <property type="evidence" value="ECO:0007669"/>
    <property type="project" value="TreeGrafter"/>
</dbReference>
<dbReference type="AlphaFoldDB" id="A0AA85A0T3"/>
<protein>
    <recommendedName>
        <fullName evidence="4">Membralin</fullName>
    </recommendedName>
</protein>
<dbReference type="WBParaSite" id="SMRG1_5860.4">
    <property type="protein sequence ID" value="SMRG1_5860.4"/>
    <property type="gene ID" value="SMRG1_5860"/>
</dbReference>
<feature type="transmembrane region" description="Helical" evidence="1">
    <location>
        <begin position="519"/>
        <end position="539"/>
    </location>
</feature>
<evidence type="ECO:0000313" key="2">
    <source>
        <dbReference type="Proteomes" id="UP000050790"/>
    </source>
</evidence>
<dbReference type="GO" id="GO:1904294">
    <property type="term" value="P:positive regulation of ERAD pathway"/>
    <property type="evidence" value="ECO:0007669"/>
    <property type="project" value="TreeGrafter"/>
</dbReference>
<dbReference type="InterPro" id="IPR019144">
    <property type="entry name" value="Membralin"/>
</dbReference>
<dbReference type="PANTHER" id="PTHR21650">
    <property type="entry name" value="MEMBRALIN/KINETOCHORE PROTEIN NUF2"/>
    <property type="match status" value="1"/>
</dbReference>